<dbReference type="AlphaFoldDB" id="A0A8G2BI69"/>
<keyword evidence="1" id="KW-0560">Oxidoreductase</keyword>
<gene>
    <name evidence="1" type="ORF">SAMN05660686_02545</name>
</gene>
<dbReference type="RefSeq" id="WP_093150799.1">
    <property type="nucleotide sequence ID" value="NZ_FNBW01000007.1"/>
</dbReference>
<dbReference type="EMBL" id="FNBW01000007">
    <property type="protein sequence ID" value="SDF85219.1"/>
    <property type="molecule type" value="Genomic_DNA"/>
</dbReference>
<evidence type="ECO:0000313" key="2">
    <source>
        <dbReference type="Proteomes" id="UP000198615"/>
    </source>
</evidence>
<keyword evidence="1" id="KW-0223">Dioxygenase</keyword>
<accession>A0A8G2BI69</accession>
<comment type="caution">
    <text evidence="1">The sequence shown here is derived from an EMBL/GenBank/DDBJ whole genome shotgun (WGS) entry which is preliminary data.</text>
</comment>
<evidence type="ECO:0000313" key="1">
    <source>
        <dbReference type="EMBL" id="SDF85219.1"/>
    </source>
</evidence>
<dbReference type="PIRSF" id="PIRSF028139">
    <property type="entry name" value="DOPA-diox_rel_Mll2280"/>
    <property type="match status" value="1"/>
</dbReference>
<dbReference type="InterPro" id="IPR023389">
    <property type="entry name" value="DOPA-like_sf"/>
</dbReference>
<dbReference type="Pfam" id="PF08883">
    <property type="entry name" value="DOPA_dioxygen"/>
    <property type="match status" value="1"/>
</dbReference>
<dbReference type="Gene3D" id="3.30.70.1240">
    <property type="entry name" value="DOPA-like domains"/>
    <property type="match status" value="1"/>
</dbReference>
<protein>
    <submittedName>
        <fullName evidence="1">DOPA 4,5-dioxygenase</fullName>
    </submittedName>
</protein>
<dbReference type="Proteomes" id="UP000198615">
    <property type="component" value="Unassembled WGS sequence"/>
</dbReference>
<proteinExistence type="predicted"/>
<reference evidence="1 2" key="1">
    <citation type="submission" date="2016-10" db="EMBL/GenBank/DDBJ databases">
        <authorList>
            <person name="Varghese N."/>
            <person name="Submissions S."/>
        </authorList>
    </citation>
    <scope>NUCLEOTIDE SEQUENCE [LARGE SCALE GENOMIC DNA]</scope>
    <source>
        <strain evidence="1 2">DSM 18839</strain>
    </source>
</reference>
<dbReference type="PANTHER" id="PTHR36423:SF2">
    <property type="entry name" value="AFR070WP"/>
    <property type="match status" value="1"/>
</dbReference>
<dbReference type="InterPro" id="IPR014980">
    <property type="entry name" value="DOPA_dioxygen"/>
</dbReference>
<sequence length="119" mass="13177">MSETPKTGPEAIESWHAHVYFDAQTAAPARDLYARIQAAFPAAEMGRFHEKPVGPHPMWSYQVAFAPDLLASLLPWLTLNRGGLDVFMHPNTGDGMADHRDHVVFLGKSYALKLSIFDG</sequence>
<dbReference type="SUPFAM" id="SSF143410">
    <property type="entry name" value="DOPA-like"/>
    <property type="match status" value="1"/>
</dbReference>
<name>A0A8G2BI69_9PROT</name>
<dbReference type="PANTHER" id="PTHR36423">
    <property type="entry name" value="AFR070WP"/>
    <property type="match status" value="1"/>
</dbReference>
<organism evidence="1 2">
    <name type="scientific">Thalassobaculum litoreum DSM 18839</name>
    <dbReference type="NCBI Taxonomy" id="1123362"/>
    <lineage>
        <taxon>Bacteria</taxon>
        <taxon>Pseudomonadati</taxon>
        <taxon>Pseudomonadota</taxon>
        <taxon>Alphaproteobacteria</taxon>
        <taxon>Rhodospirillales</taxon>
        <taxon>Thalassobaculaceae</taxon>
        <taxon>Thalassobaculum</taxon>
    </lineage>
</organism>
<dbReference type="GO" id="GO:0051213">
    <property type="term" value="F:dioxygenase activity"/>
    <property type="evidence" value="ECO:0007669"/>
    <property type="project" value="UniProtKB-KW"/>
</dbReference>
<keyword evidence="2" id="KW-1185">Reference proteome</keyword>
<dbReference type="OrthoDB" id="572228at2"/>